<dbReference type="AlphaFoldDB" id="A2BMS0"/>
<accession>A2BMS0</accession>
<protein>
    <submittedName>
        <fullName evidence="1">Uncharacterized protein</fullName>
    </submittedName>
</protein>
<dbReference type="EMBL" id="CP000493">
    <property type="protein sequence ID" value="ABM81281.1"/>
    <property type="molecule type" value="Genomic_DNA"/>
</dbReference>
<evidence type="ECO:0000313" key="2">
    <source>
        <dbReference type="Proteomes" id="UP000002593"/>
    </source>
</evidence>
<sequence length="107" mass="11883">MRVELPEKIVEYRPSVVKLAEYEYTLNSSMPTIKVNISEVTGREGAYYASITLQGEGYLKVTYIDEKGATAGYIVQLSDLGWPRETLNIPFMVSAACGEKPAWPKGC</sequence>
<gene>
    <name evidence="1" type="ordered locus">Hbut_1457</name>
</gene>
<dbReference type="GeneID" id="4782312"/>
<dbReference type="Proteomes" id="UP000002593">
    <property type="component" value="Chromosome"/>
</dbReference>
<organism evidence="1 2">
    <name type="scientific">Hyperthermus butylicus (strain DSM 5456 / JCM 9403 / PLM1-5)</name>
    <dbReference type="NCBI Taxonomy" id="415426"/>
    <lineage>
        <taxon>Archaea</taxon>
        <taxon>Thermoproteota</taxon>
        <taxon>Thermoprotei</taxon>
        <taxon>Desulfurococcales</taxon>
        <taxon>Pyrodictiaceae</taxon>
        <taxon>Hyperthermus</taxon>
    </lineage>
</organism>
<dbReference type="RefSeq" id="WP_011822599.1">
    <property type="nucleotide sequence ID" value="NC_008818.1"/>
</dbReference>
<reference evidence="1 2" key="1">
    <citation type="journal article" date="2007" name="Archaea">
        <title>The genome of Hyperthermus butylicus: a sulfur-reducing, peptide fermenting, neutrophilic Crenarchaeote growing up to 108 degrees C.</title>
        <authorList>
            <person name="Brugger K."/>
            <person name="Chen L."/>
            <person name="Stark M."/>
            <person name="Zibat A."/>
            <person name="Redder P."/>
            <person name="Ruepp A."/>
            <person name="Awayez M."/>
            <person name="She Q."/>
            <person name="Garrett R.A."/>
            <person name="Klenk H.P."/>
        </authorList>
    </citation>
    <scope>NUCLEOTIDE SEQUENCE [LARGE SCALE GENOMIC DNA]</scope>
    <source>
        <strain evidence="2">DSM 5456 / JCM 9403 / PLM1-5</strain>
    </source>
</reference>
<evidence type="ECO:0000313" key="1">
    <source>
        <dbReference type="EMBL" id="ABM81281.1"/>
    </source>
</evidence>
<name>A2BMS0_HYPBU</name>
<dbReference type="EnsemblBacteria" id="ABM81281">
    <property type="protein sequence ID" value="ABM81281"/>
    <property type="gene ID" value="Hbut_1457"/>
</dbReference>
<dbReference type="KEGG" id="hbu:Hbut_1457"/>
<proteinExistence type="predicted"/>
<keyword evidence="2" id="KW-1185">Reference proteome</keyword>
<dbReference type="HOGENOM" id="CLU_2204088_0_0_2"/>